<dbReference type="GO" id="GO:0035438">
    <property type="term" value="F:cyclic-di-GMP binding"/>
    <property type="evidence" value="ECO:0007669"/>
    <property type="project" value="InterPro"/>
</dbReference>
<evidence type="ECO:0000256" key="1">
    <source>
        <dbReference type="SAM" id="MobiDB-lite"/>
    </source>
</evidence>
<dbReference type="AlphaFoldDB" id="X7ED81"/>
<keyword evidence="4" id="KW-1185">Reference proteome</keyword>
<dbReference type="Gene3D" id="2.40.10.220">
    <property type="entry name" value="predicted glycosyltransferase like domains"/>
    <property type="match status" value="1"/>
</dbReference>
<name>X7ED81_9RHOB</name>
<proteinExistence type="predicted"/>
<comment type="caution">
    <text evidence="3">The sequence shown here is derived from an EMBL/GenBank/DDBJ whole genome shotgun (WGS) entry which is preliminary data.</text>
</comment>
<dbReference type="SUPFAM" id="SSF141371">
    <property type="entry name" value="PilZ domain-like"/>
    <property type="match status" value="1"/>
</dbReference>
<gene>
    <name evidence="3" type="ORF">OCH239_05210</name>
</gene>
<feature type="region of interest" description="Disordered" evidence="1">
    <location>
        <begin position="87"/>
        <end position="109"/>
    </location>
</feature>
<dbReference type="InterPro" id="IPR009875">
    <property type="entry name" value="PilZ_domain"/>
</dbReference>
<dbReference type="EMBL" id="JALZ01000014">
    <property type="protein sequence ID" value="ETX14039.1"/>
    <property type="molecule type" value="Genomic_DNA"/>
</dbReference>
<feature type="domain" description="PilZ" evidence="2">
    <location>
        <begin position="4"/>
        <end position="84"/>
    </location>
</feature>
<evidence type="ECO:0000259" key="2">
    <source>
        <dbReference type="Pfam" id="PF07238"/>
    </source>
</evidence>
<sequence>MRYREHRYPSDRLVRIAHGPDVEPAELANISATGARVKGPASLAPGQRVSLCQRDIQIQAEVVWSDGRQTGMVFLKRLSPAELQAVSGTLGRPSGPGGRWDNHGFRELE</sequence>
<evidence type="ECO:0000313" key="3">
    <source>
        <dbReference type="EMBL" id="ETX14039.1"/>
    </source>
</evidence>
<protein>
    <recommendedName>
        <fullName evidence="2">PilZ domain-containing protein</fullName>
    </recommendedName>
</protein>
<organism evidence="3 4">
    <name type="scientific">Roseivivax halodurans JCM 10272</name>
    <dbReference type="NCBI Taxonomy" id="1449350"/>
    <lineage>
        <taxon>Bacteria</taxon>
        <taxon>Pseudomonadati</taxon>
        <taxon>Pseudomonadota</taxon>
        <taxon>Alphaproteobacteria</taxon>
        <taxon>Rhodobacterales</taxon>
        <taxon>Roseobacteraceae</taxon>
        <taxon>Roseivivax</taxon>
    </lineage>
</organism>
<reference evidence="3 4" key="1">
    <citation type="submission" date="2014-01" db="EMBL/GenBank/DDBJ databases">
        <title>Roseivivax halodurans JCM 10272 Genome Sequencing.</title>
        <authorList>
            <person name="Lai Q."/>
            <person name="Li G."/>
            <person name="Shao Z."/>
        </authorList>
    </citation>
    <scope>NUCLEOTIDE SEQUENCE [LARGE SCALE GENOMIC DNA]</scope>
    <source>
        <strain evidence="3 4">JCM 10272</strain>
    </source>
</reference>
<dbReference type="Proteomes" id="UP000022447">
    <property type="component" value="Unassembled WGS sequence"/>
</dbReference>
<dbReference type="RefSeq" id="WP_037263510.1">
    <property type="nucleotide sequence ID" value="NZ_JALZ01000014.1"/>
</dbReference>
<dbReference type="OrthoDB" id="7875076at2"/>
<dbReference type="Pfam" id="PF07238">
    <property type="entry name" value="PilZ"/>
    <property type="match status" value="1"/>
</dbReference>
<evidence type="ECO:0000313" key="4">
    <source>
        <dbReference type="Proteomes" id="UP000022447"/>
    </source>
</evidence>
<accession>X7ED81</accession>
<feature type="compositionally biased region" description="Basic and acidic residues" evidence="1">
    <location>
        <begin position="100"/>
        <end position="109"/>
    </location>
</feature>